<dbReference type="CDD" id="cd04301">
    <property type="entry name" value="NAT_SF"/>
    <property type="match status" value="2"/>
</dbReference>
<proteinExistence type="inferred from homology"/>
<reference evidence="7 8" key="1">
    <citation type="journal article" date="2019" name="Int. J. Syst. Evol. Microbiol.">
        <title>The Global Catalogue of Microorganisms (GCM) 10K type strain sequencing project: providing services to taxonomists for standard genome sequencing and annotation.</title>
        <authorList>
            <consortium name="The Broad Institute Genomics Platform"/>
            <consortium name="The Broad Institute Genome Sequencing Center for Infectious Disease"/>
            <person name="Wu L."/>
            <person name="Ma J."/>
        </authorList>
    </citation>
    <scope>NUCLEOTIDE SEQUENCE [LARGE SCALE GENOMIC DNA]</scope>
    <source>
        <strain evidence="7 8">JCM 13004</strain>
    </source>
</reference>
<feature type="compositionally biased region" description="Low complexity" evidence="5">
    <location>
        <begin position="16"/>
        <end position="33"/>
    </location>
</feature>
<dbReference type="RefSeq" id="WP_344440719.1">
    <property type="nucleotide sequence ID" value="NZ_BAAALF010000021.1"/>
</dbReference>
<comment type="caution">
    <text evidence="7">The sequence shown here is derived from an EMBL/GenBank/DDBJ whole genome shotgun (WGS) entry which is preliminary data.</text>
</comment>
<feature type="binding site" evidence="4">
    <location>
        <position position="69"/>
    </location>
    <ligand>
        <name>1D-myo-inositol 2-(L-cysteinylamino)-2-deoxy-alpha-D-glucopyranoside</name>
        <dbReference type="ChEBI" id="CHEBI:58887"/>
    </ligand>
</feature>
<protein>
    <recommendedName>
        <fullName evidence="4">Mycothiol acetyltransferase</fullName>
        <shortName evidence="4">MSH acetyltransferase</shortName>
        <ecNumber evidence="4">2.3.1.189</ecNumber>
    </recommendedName>
    <alternativeName>
        <fullName evidence="4">Mycothiol synthase</fullName>
    </alternativeName>
</protein>
<dbReference type="InterPro" id="IPR016181">
    <property type="entry name" value="Acyl_CoA_acyltransferase"/>
</dbReference>
<evidence type="ECO:0000313" key="8">
    <source>
        <dbReference type="Proteomes" id="UP001500037"/>
    </source>
</evidence>
<dbReference type="InterPro" id="IPR017813">
    <property type="entry name" value="Mycothiol_AcTrfase"/>
</dbReference>
<feature type="binding site" evidence="4">
    <location>
        <begin position="290"/>
        <end position="296"/>
    </location>
    <ligand>
        <name>acetyl-CoA</name>
        <dbReference type="ChEBI" id="CHEBI:57288"/>
        <label>2</label>
    </ligand>
</feature>
<feature type="binding site" evidence="4">
    <location>
        <begin position="327"/>
        <end position="332"/>
    </location>
    <ligand>
        <name>acetyl-CoA</name>
        <dbReference type="ChEBI" id="CHEBI:57288"/>
        <label>2</label>
    </ligand>
</feature>
<dbReference type="PIRSF" id="PIRSF021524">
    <property type="entry name" value="MSH_acetyltransferase"/>
    <property type="match status" value="1"/>
</dbReference>
<keyword evidence="8" id="KW-1185">Reference proteome</keyword>
<dbReference type="PROSITE" id="PS51186">
    <property type="entry name" value="GNAT"/>
    <property type="match status" value="2"/>
</dbReference>
<keyword evidence="2 4" id="KW-0677">Repeat</keyword>
<feature type="binding site" evidence="4">
    <location>
        <begin position="283"/>
        <end position="285"/>
    </location>
    <ligand>
        <name>acetyl-CoA</name>
        <dbReference type="ChEBI" id="CHEBI:57288"/>
        <label>2</label>
    </ligand>
</feature>
<dbReference type="Gene3D" id="3.40.630.30">
    <property type="match status" value="1"/>
</dbReference>
<dbReference type="PANTHER" id="PTHR43617">
    <property type="entry name" value="L-AMINO ACID N-ACETYLTRANSFERASE"/>
    <property type="match status" value="1"/>
</dbReference>
<comment type="similarity">
    <text evidence="4">Belongs to the acetyltransferase family. MshD subfamily.</text>
</comment>
<evidence type="ECO:0000256" key="2">
    <source>
        <dbReference type="ARBA" id="ARBA00022737"/>
    </source>
</evidence>
<keyword evidence="3 4" id="KW-0012">Acyltransferase</keyword>
<dbReference type="InterPro" id="IPR000182">
    <property type="entry name" value="GNAT_dom"/>
</dbReference>
<dbReference type="Pfam" id="PF00583">
    <property type="entry name" value="Acetyltransf_1"/>
    <property type="match status" value="2"/>
</dbReference>
<feature type="compositionally biased region" description="Polar residues" evidence="5">
    <location>
        <begin position="1"/>
        <end position="15"/>
    </location>
</feature>
<feature type="binding site" evidence="4">
    <location>
        <position position="279"/>
    </location>
    <ligand>
        <name>1D-myo-inositol 2-(L-cysteinylamino)-2-deoxy-alpha-D-glucopyranoside</name>
        <dbReference type="ChEBI" id="CHEBI:58887"/>
    </ligand>
</feature>
<evidence type="ECO:0000256" key="4">
    <source>
        <dbReference type="HAMAP-Rule" id="MF_01698"/>
    </source>
</evidence>
<dbReference type="InterPro" id="IPR050276">
    <property type="entry name" value="MshD_Acetyltransferase"/>
</dbReference>
<feature type="binding site" evidence="4">
    <location>
        <begin position="125"/>
        <end position="127"/>
    </location>
    <ligand>
        <name>acetyl-CoA</name>
        <dbReference type="ChEBI" id="CHEBI:57288"/>
        <label>1</label>
    </ligand>
</feature>
<keyword evidence="1 4" id="KW-0808">Transferase</keyword>
<name>A0ABN1W287_9ACTN</name>
<comment type="catalytic activity">
    <reaction evidence="4">
        <text>1D-myo-inositol 2-(L-cysteinylamino)-2-deoxy-alpha-D-glucopyranoside + acetyl-CoA = mycothiol + CoA + H(+)</text>
        <dbReference type="Rhea" id="RHEA:26172"/>
        <dbReference type="ChEBI" id="CHEBI:15378"/>
        <dbReference type="ChEBI" id="CHEBI:16768"/>
        <dbReference type="ChEBI" id="CHEBI:57287"/>
        <dbReference type="ChEBI" id="CHEBI:57288"/>
        <dbReference type="ChEBI" id="CHEBI:58887"/>
        <dbReference type="EC" id="2.3.1.189"/>
    </reaction>
</comment>
<evidence type="ECO:0000256" key="3">
    <source>
        <dbReference type="ARBA" id="ARBA00023315"/>
    </source>
</evidence>
<comment type="caution">
    <text evidence="4">Lacks conserved residue(s) required for the propagation of feature annotation.</text>
</comment>
<sequence>MDATTGASPEQSRSYARTPDPTGAAPGAGTSGPESVVVAGPVLSDEERDGALKVLAAALAEDGREAVSEQGRIRLRSAGQPRPAVTHLVQLTPAASPAPDRPSPQVVGYAQLEGRSGSSGPTAELVVEPSRRGEGLGRHLLDALLTEAAAPLDIWAHGDHPAARHLAARYGAELVRELRQMRRGGPFTVPLESTPLPAGVTLRTFRPGVDDEAWLRLNALAFSHHPEQGSWTAQDLADRMAEPWFDPAGFFLAFRGERLVGFHWTKVHPAGVAGPALGEVYVVGVDPQEQGSGLGRALTAAGLRHLTGSGPGDRGLGGVLLYVDEGNTAAVRVYERLGFTVHEVDLMYRVPSPK</sequence>
<feature type="region of interest" description="Disordered" evidence="5">
    <location>
        <begin position="1"/>
        <end position="44"/>
    </location>
</feature>
<dbReference type="EMBL" id="BAAALF010000021">
    <property type="protein sequence ID" value="GAA1227848.1"/>
    <property type="molecule type" value="Genomic_DNA"/>
</dbReference>
<feature type="domain" description="N-acetyltransferase" evidence="6">
    <location>
        <begin position="54"/>
        <end position="192"/>
    </location>
</feature>
<evidence type="ECO:0000259" key="6">
    <source>
        <dbReference type="PROSITE" id="PS51186"/>
    </source>
</evidence>
<evidence type="ECO:0000256" key="1">
    <source>
        <dbReference type="ARBA" id="ARBA00022679"/>
    </source>
</evidence>
<organism evidence="7 8">
    <name type="scientific">Kitasatospora nipponensis</name>
    <dbReference type="NCBI Taxonomy" id="258049"/>
    <lineage>
        <taxon>Bacteria</taxon>
        <taxon>Bacillati</taxon>
        <taxon>Actinomycetota</taxon>
        <taxon>Actinomycetes</taxon>
        <taxon>Kitasatosporales</taxon>
        <taxon>Streptomycetaceae</taxon>
        <taxon>Kitasatospora</taxon>
    </lineage>
</organism>
<accession>A0ABN1W287</accession>
<feature type="domain" description="N-acetyltransferase" evidence="6">
    <location>
        <begin position="200"/>
        <end position="354"/>
    </location>
</feature>
<dbReference type="PANTHER" id="PTHR43617:SF31">
    <property type="entry name" value="MYCOTHIOL ACETYLTRANSFERASE"/>
    <property type="match status" value="1"/>
</dbReference>
<comment type="function">
    <text evidence="4">Catalyzes the transfer of acetyl from acetyl-CoA to desacetylmycothiol (Cys-GlcN-Ins) to form mycothiol.</text>
</comment>
<dbReference type="NCBIfam" id="TIGR03448">
    <property type="entry name" value="mycothiol_MshD"/>
    <property type="match status" value="1"/>
</dbReference>
<dbReference type="HAMAP" id="MF_01698">
    <property type="entry name" value="MshD"/>
    <property type="match status" value="1"/>
</dbReference>
<comment type="subunit">
    <text evidence="4">Monomer.</text>
</comment>
<dbReference type="SUPFAM" id="SSF55729">
    <property type="entry name" value="Acyl-CoA N-acyltransferases (Nat)"/>
    <property type="match status" value="1"/>
</dbReference>
<feature type="binding site" evidence="4">
    <location>
        <position position="266"/>
    </location>
    <ligand>
        <name>1D-myo-inositol 2-(L-cysteinylamino)-2-deoxy-alpha-D-glucopyranoside</name>
        <dbReference type="ChEBI" id="CHEBI:58887"/>
    </ligand>
</feature>
<dbReference type="EC" id="2.3.1.189" evidence="4"/>
<feature type="binding site" evidence="4">
    <location>
        <position position="227"/>
    </location>
    <ligand>
        <name>1D-myo-inositol 2-(L-cysteinylamino)-2-deoxy-alpha-D-glucopyranoside</name>
        <dbReference type="ChEBI" id="CHEBI:58887"/>
    </ligand>
</feature>
<evidence type="ECO:0000313" key="7">
    <source>
        <dbReference type="EMBL" id="GAA1227848.1"/>
    </source>
</evidence>
<evidence type="ECO:0000256" key="5">
    <source>
        <dbReference type="SAM" id="MobiDB-lite"/>
    </source>
</evidence>
<gene>
    <name evidence="4 7" type="primary">mshD</name>
    <name evidence="7" type="ORF">GCM10009665_17900</name>
</gene>
<feature type="binding site" evidence="4">
    <location>
        <position position="322"/>
    </location>
    <ligand>
        <name>1D-myo-inositol 2-(L-cysteinylamino)-2-deoxy-alpha-D-glucopyranoside</name>
        <dbReference type="ChEBI" id="CHEBI:58887"/>
    </ligand>
</feature>
<dbReference type="Proteomes" id="UP001500037">
    <property type="component" value="Unassembled WGS sequence"/>
</dbReference>